<dbReference type="Proteomes" id="UP000002668">
    <property type="component" value="Genome"/>
</dbReference>
<reference evidence="3" key="1">
    <citation type="journal article" date="2011" name="Nat. Commun.">
        <title>Effector diversification within compartments of the Leptosphaeria maculans genome affected by Repeat-Induced Point mutations.</title>
        <authorList>
            <person name="Rouxel T."/>
            <person name="Grandaubert J."/>
            <person name="Hane J.K."/>
            <person name="Hoede C."/>
            <person name="van de Wouw A.P."/>
            <person name="Couloux A."/>
            <person name="Dominguez V."/>
            <person name="Anthouard V."/>
            <person name="Bally P."/>
            <person name="Bourras S."/>
            <person name="Cozijnsen A.J."/>
            <person name="Ciuffetti L.M."/>
            <person name="Degrave A."/>
            <person name="Dilmaghani A."/>
            <person name="Duret L."/>
            <person name="Fudal I."/>
            <person name="Goodwin S.B."/>
            <person name="Gout L."/>
            <person name="Glaser N."/>
            <person name="Linglin J."/>
            <person name="Kema G.H.J."/>
            <person name="Lapalu N."/>
            <person name="Lawrence C.B."/>
            <person name="May K."/>
            <person name="Meyer M."/>
            <person name="Ollivier B."/>
            <person name="Poulain J."/>
            <person name="Schoch C.L."/>
            <person name="Simon A."/>
            <person name="Spatafora J.W."/>
            <person name="Stachowiak A."/>
            <person name="Turgeon B.G."/>
            <person name="Tyler B.M."/>
            <person name="Vincent D."/>
            <person name="Weissenbach J."/>
            <person name="Amselem J."/>
            <person name="Quesneville H."/>
            <person name="Oliver R.P."/>
            <person name="Wincker P."/>
            <person name="Balesdent M.-H."/>
            <person name="Howlett B.J."/>
        </authorList>
    </citation>
    <scope>NUCLEOTIDE SEQUENCE [LARGE SCALE GENOMIC DNA]</scope>
    <source>
        <strain evidence="3">JN3 / isolate v23.1.3 / race Av1-4-5-6-7-8</strain>
    </source>
</reference>
<dbReference type="InParanoid" id="E5A742"/>
<keyword evidence="1" id="KW-0732">Signal</keyword>
<dbReference type="GeneID" id="13289189"/>
<evidence type="ECO:0000313" key="2">
    <source>
        <dbReference type="EMBL" id="CBX99437.1"/>
    </source>
</evidence>
<evidence type="ECO:0000313" key="3">
    <source>
        <dbReference type="Proteomes" id="UP000002668"/>
    </source>
</evidence>
<protein>
    <submittedName>
        <fullName evidence="2">Uncharacterized protein</fullName>
    </submittedName>
</protein>
<dbReference type="VEuPathDB" id="FungiDB:LEMA_P086760.1"/>
<gene>
    <name evidence="2" type="ORF">LEMA_P086760.1</name>
</gene>
<feature type="signal peptide" evidence="1">
    <location>
        <begin position="1"/>
        <end position="18"/>
    </location>
</feature>
<dbReference type="RefSeq" id="XP_003842916.1">
    <property type="nucleotide sequence ID" value="XM_003842868.1"/>
</dbReference>
<dbReference type="EMBL" id="FP929136">
    <property type="protein sequence ID" value="CBX99437.1"/>
    <property type="molecule type" value="Genomic_DNA"/>
</dbReference>
<proteinExistence type="predicted"/>
<accession>E5A742</accession>
<evidence type="ECO:0000256" key="1">
    <source>
        <dbReference type="SAM" id="SignalP"/>
    </source>
</evidence>
<dbReference type="HOGENOM" id="CLU_2590195_0_0_1"/>
<keyword evidence="3" id="KW-1185">Reference proteome</keyword>
<name>E5A742_LEPMJ</name>
<organism evidence="2 3">
    <name type="scientific">Leptosphaeria maculans (strain JN3 / isolate v23.1.3 / race Av1-4-5-6-7-8)</name>
    <name type="common">Blackleg fungus</name>
    <name type="synonym">Phoma lingam</name>
    <dbReference type="NCBI Taxonomy" id="985895"/>
    <lineage>
        <taxon>Eukaryota</taxon>
        <taxon>Fungi</taxon>
        <taxon>Dikarya</taxon>
        <taxon>Ascomycota</taxon>
        <taxon>Pezizomycotina</taxon>
        <taxon>Dothideomycetes</taxon>
        <taxon>Pleosporomycetidae</taxon>
        <taxon>Pleosporales</taxon>
        <taxon>Pleosporineae</taxon>
        <taxon>Leptosphaeriaceae</taxon>
        <taxon>Plenodomus</taxon>
        <taxon>Plenodomus lingam/Leptosphaeria maculans species complex</taxon>
    </lineage>
</organism>
<feature type="chain" id="PRO_5003195130" evidence="1">
    <location>
        <begin position="19"/>
        <end position="80"/>
    </location>
</feature>
<sequence>MRVSLALLFSSFIIATSATGTGPDCAPVGKACGQIGSGPYVNCCECNSGSGFLLGCVYDSDKSKGDFSRGKCRDSSIKCT</sequence>
<dbReference type="AlphaFoldDB" id="E5A742"/>